<evidence type="ECO:0000313" key="6">
    <source>
        <dbReference type="Proteomes" id="UP000249254"/>
    </source>
</evidence>
<evidence type="ECO:0000256" key="3">
    <source>
        <dbReference type="ARBA" id="ARBA00023163"/>
    </source>
</evidence>
<dbReference type="Gene3D" id="1.10.10.10">
    <property type="entry name" value="Winged helix-like DNA-binding domain superfamily/Winged helix DNA-binding domain"/>
    <property type="match status" value="1"/>
</dbReference>
<keyword evidence="2" id="KW-0238">DNA-binding</keyword>
<dbReference type="SUPFAM" id="SSF54909">
    <property type="entry name" value="Dimeric alpha+beta barrel"/>
    <property type="match status" value="1"/>
</dbReference>
<dbReference type="GO" id="GO:0043200">
    <property type="term" value="P:response to amino acid"/>
    <property type="evidence" value="ECO:0007669"/>
    <property type="project" value="TreeGrafter"/>
</dbReference>
<dbReference type="AlphaFoldDB" id="A0A328ASA8"/>
<dbReference type="InterPro" id="IPR036390">
    <property type="entry name" value="WH_DNA-bd_sf"/>
</dbReference>
<dbReference type="InterPro" id="IPR019888">
    <property type="entry name" value="Tscrpt_reg_AsnC-like"/>
</dbReference>
<dbReference type="InterPro" id="IPR000485">
    <property type="entry name" value="AsnC-type_HTH_dom"/>
</dbReference>
<comment type="caution">
    <text evidence="5">The sequence shown here is derived from an EMBL/GenBank/DDBJ whole genome shotgun (WGS) entry which is preliminary data.</text>
</comment>
<dbReference type="InterPro" id="IPR011991">
    <property type="entry name" value="ArsR-like_HTH"/>
</dbReference>
<dbReference type="CDD" id="cd00090">
    <property type="entry name" value="HTH_ARSR"/>
    <property type="match status" value="1"/>
</dbReference>
<dbReference type="PRINTS" id="PR00033">
    <property type="entry name" value="HTHASNC"/>
</dbReference>
<evidence type="ECO:0000313" key="5">
    <source>
        <dbReference type="EMBL" id="RAK55808.1"/>
    </source>
</evidence>
<evidence type="ECO:0000259" key="4">
    <source>
        <dbReference type="PROSITE" id="PS50956"/>
    </source>
</evidence>
<proteinExistence type="predicted"/>
<evidence type="ECO:0000256" key="1">
    <source>
        <dbReference type="ARBA" id="ARBA00023015"/>
    </source>
</evidence>
<keyword evidence="1" id="KW-0805">Transcription regulation</keyword>
<dbReference type="GO" id="GO:0006355">
    <property type="term" value="P:regulation of DNA-templated transcription"/>
    <property type="evidence" value="ECO:0007669"/>
    <property type="project" value="UniProtKB-ARBA"/>
</dbReference>
<dbReference type="PANTHER" id="PTHR30154:SF17">
    <property type="entry name" value="DNA-BINDING TRANSCRIPTIONAL ACTIVATOR DECR"/>
    <property type="match status" value="1"/>
</dbReference>
<dbReference type="InterPro" id="IPR019887">
    <property type="entry name" value="Tscrpt_reg_AsnC/Lrp_C"/>
</dbReference>
<reference evidence="6" key="1">
    <citation type="submission" date="2018-05" db="EMBL/GenBank/DDBJ databases">
        <authorList>
            <person name="Li X."/>
        </authorList>
    </citation>
    <scope>NUCLEOTIDE SEQUENCE [LARGE SCALE GENOMIC DNA]</scope>
    <source>
        <strain evidence="6">LX32</strain>
    </source>
</reference>
<dbReference type="Proteomes" id="UP000249254">
    <property type="component" value="Unassembled WGS sequence"/>
</dbReference>
<dbReference type="InterPro" id="IPR036388">
    <property type="entry name" value="WH-like_DNA-bd_sf"/>
</dbReference>
<dbReference type="Pfam" id="PF13412">
    <property type="entry name" value="HTH_24"/>
    <property type="match status" value="1"/>
</dbReference>
<organism evidence="5 6">
    <name type="scientific">Phenylobacterium soli</name>
    <dbReference type="NCBI Taxonomy" id="2170551"/>
    <lineage>
        <taxon>Bacteria</taxon>
        <taxon>Pseudomonadati</taxon>
        <taxon>Pseudomonadota</taxon>
        <taxon>Alphaproteobacteria</taxon>
        <taxon>Caulobacterales</taxon>
        <taxon>Caulobacteraceae</taxon>
        <taxon>Phenylobacterium</taxon>
    </lineage>
</organism>
<accession>A0A328ASA8</accession>
<dbReference type="OrthoDB" id="7847328at2"/>
<dbReference type="EMBL" id="QFYQ01000001">
    <property type="protein sequence ID" value="RAK55808.1"/>
    <property type="molecule type" value="Genomic_DNA"/>
</dbReference>
<keyword evidence="6" id="KW-1185">Reference proteome</keyword>
<dbReference type="Gene3D" id="3.30.70.920">
    <property type="match status" value="1"/>
</dbReference>
<gene>
    <name evidence="5" type="ORF">DJ017_15460</name>
</gene>
<dbReference type="SMART" id="SM00344">
    <property type="entry name" value="HTH_ASNC"/>
    <property type="match status" value="1"/>
</dbReference>
<dbReference type="GO" id="GO:0043565">
    <property type="term" value="F:sequence-specific DNA binding"/>
    <property type="evidence" value="ECO:0007669"/>
    <property type="project" value="InterPro"/>
</dbReference>
<dbReference type="GO" id="GO:0005829">
    <property type="term" value="C:cytosol"/>
    <property type="evidence" value="ECO:0007669"/>
    <property type="project" value="TreeGrafter"/>
</dbReference>
<feature type="domain" description="HTH asnC-type" evidence="4">
    <location>
        <begin position="9"/>
        <end position="72"/>
    </location>
</feature>
<protein>
    <submittedName>
        <fullName evidence="5">Transcriptional regulator</fullName>
    </submittedName>
</protein>
<dbReference type="PROSITE" id="PS50956">
    <property type="entry name" value="HTH_ASNC_2"/>
    <property type="match status" value="1"/>
</dbReference>
<sequence>MADSVKNLLDPIDRRILRELQADATLPLAELAERAGLSQTPCWKRVKRLTEEGYVRGRVALLDRDRLDLGLVVFVSIRTSRHDQAWLDAFAKGAAGLPEVIEFYRLSGDTDYLLKVVVKDIAAYDAFYKRLIATAPLADVSSAFAMEEIKATTALPI</sequence>
<dbReference type="Pfam" id="PF01037">
    <property type="entry name" value="AsnC_trans_reg"/>
    <property type="match status" value="1"/>
</dbReference>
<keyword evidence="3" id="KW-0804">Transcription</keyword>
<dbReference type="PANTHER" id="PTHR30154">
    <property type="entry name" value="LEUCINE-RESPONSIVE REGULATORY PROTEIN"/>
    <property type="match status" value="1"/>
</dbReference>
<name>A0A328ASA8_9CAUL</name>
<evidence type="ECO:0000256" key="2">
    <source>
        <dbReference type="ARBA" id="ARBA00023125"/>
    </source>
</evidence>
<dbReference type="InterPro" id="IPR011008">
    <property type="entry name" value="Dimeric_a/b-barrel"/>
</dbReference>
<dbReference type="SUPFAM" id="SSF46785">
    <property type="entry name" value="Winged helix' DNA-binding domain"/>
    <property type="match status" value="1"/>
</dbReference>